<dbReference type="GO" id="GO:0003700">
    <property type="term" value="F:DNA-binding transcription factor activity"/>
    <property type="evidence" value="ECO:0007669"/>
    <property type="project" value="TreeGrafter"/>
</dbReference>
<dbReference type="GO" id="GO:0043565">
    <property type="term" value="F:sequence-specific DNA binding"/>
    <property type="evidence" value="ECO:0007669"/>
    <property type="project" value="TreeGrafter"/>
</dbReference>
<feature type="domain" description="BHLH" evidence="5">
    <location>
        <begin position="186"/>
        <end position="235"/>
    </location>
</feature>
<keyword evidence="3" id="KW-0804">Transcription</keyword>
<dbReference type="Pfam" id="PF00010">
    <property type="entry name" value="HLH"/>
    <property type="match status" value="1"/>
</dbReference>
<dbReference type="Pfam" id="PF22754">
    <property type="entry name" value="bHLH-TF_ACT-like_plant"/>
    <property type="match status" value="1"/>
</dbReference>
<dbReference type="GO" id="GO:0046983">
    <property type="term" value="F:protein dimerization activity"/>
    <property type="evidence" value="ECO:0007669"/>
    <property type="project" value="InterPro"/>
</dbReference>
<evidence type="ECO:0000313" key="7">
    <source>
        <dbReference type="Proteomes" id="UP000243975"/>
    </source>
</evidence>
<keyword evidence="2" id="KW-0805">Transcription regulation</keyword>
<evidence type="ECO:0000256" key="1">
    <source>
        <dbReference type="ARBA" id="ARBA00004123"/>
    </source>
</evidence>
<evidence type="ECO:0000259" key="5">
    <source>
        <dbReference type="PROSITE" id="PS50888"/>
    </source>
</evidence>
<name>A0A103Y580_CYNCS</name>
<evidence type="ECO:0000256" key="3">
    <source>
        <dbReference type="ARBA" id="ARBA00023163"/>
    </source>
</evidence>
<evidence type="ECO:0000313" key="6">
    <source>
        <dbReference type="EMBL" id="KVI02759.1"/>
    </source>
</evidence>
<dbReference type="PROSITE" id="PS50888">
    <property type="entry name" value="BHLH"/>
    <property type="match status" value="1"/>
</dbReference>
<evidence type="ECO:0000256" key="2">
    <source>
        <dbReference type="ARBA" id="ARBA00023015"/>
    </source>
</evidence>
<dbReference type="InterPro" id="IPR054502">
    <property type="entry name" value="bHLH-TF_ACT-like_plant"/>
</dbReference>
<dbReference type="STRING" id="59895.A0A103Y580"/>
<dbReference type="GO" id="GO:0005634">
    <property type="term" value="C:nucleus"/>
    <property type="evidence" value="ECO:0007669"/>
    <property type="project" value="UniProtKB-SubCell"/>
</dbReference>
<dbReference type="PANTHER" id="PTHR31945">
    <property type="entry name" value="TRANSCRIPTION FACTOR SCREAM2-RELATED"/>
    <property type="match status" value="1"/>
</dbReference>
<accession>A0A103Y580</accession>
<keyword evidence="7" id="KW-1185">Reference proteome</keyword>
<dbReference type="InterPro" id="IPR036638">
    <property type="entry name" value="HLH_DNA-bd_sf"/>
</dbReference>
<dbReference type="InterPro" id="IPR011598">
    <property type="entry name" value="bHLH_dom"/>
</dbReference>
<reference evidence="6 7" key="1">
    <citation type="journal article" date="2016" name="Sci. Rep.">
        <title>The genome sequence of the outbreeding globe artichoke constructed de novo incorporating a phase-aware low-pass sequencing strategy of F1 progeny.</title>
        <authorList>
            <person name="Scaglione D."/>
            <person name="Reyes-Chin-Wo S."/>
            <person name="Acquadro A."/>
            <person name="Froenicke L."/>
            <person name="Portis E."/>
            <person name="Beitel C."/>
            <person name="Tirone M."/>
            <person name="Mauro R."/>
            <person name="Lo Monaco A."/>
            <person name="Mauromicale G."/>
            <person name="Faccioli P."/>
            <person name="Cattivelli L."/>
            <person name="Rieseberg L."/>
            <person name="Michelmore R."/>
            <person name="Lanteri S."/>
        </authorList>
    </citation>
    <scope>NUCLEOTIDE SEQUENCE [LARGE SCALE GENOMIC DNA]</scope>
    <source>
        <strain evidence="6">2C</strain>
    </source>
</reference>
<dbReference type="SUPFAM" id="SSF47459">
    <property type="entry name" value="HLH, helix-loop-helix DNA-binding domain"/>
    <property type="match status" value="1"/>
</dbReference>
<comment type="caution">
    <text evidence="6">The sequence shown here is derived from an EMBL/GenBank/DDBJ whole genome shotgun (WGS) entry which is preliminary data.</text>
</comment>
<dbReference type="SMART" id="SM00353">
    <property type="entry name" value="HLH"/>
    <property type="match status" value="1"/>
</dbReference>
<organism evidence="6 7">
    <name type="scientific">Cynara cardunculus var. scolymus</name>
    <name type="common">Globe artichoke</name>
    <name type="synonym">Cynara scolymus</name>
    <dbReference type="NCBI Taxonomy" id="59895"/>
    <lineage>
        <taxon>Eukaryota</taxon>
        <taxon>Viridiplantae</taxon>
        <taxon>Streptophyta</taxon>
        <taxon>Embryophyta</taxon>
        <taxon>Tracheophyta</taxon>
        <taxon>Spermatophyta</taxon>
        <taxon>Magnoliopsida</taxon>
        <taxon>eudicotyledons</taxon>
        <taxon>Gunneridae</taxon>
        <taxon>Pentapetalae</taxon>
        <taxon>asterids</taxon>
        <taxon>campanulids</taxon>
        <taxon>Asterales</taxon>
        <taxon>Asteraceae</taxon>
        <taxon>Carduoideae</taxon>
        <taxon>Cardueae</taxon>
        <taxon>Carduinae</taxon>
        <taxon>Cynara</taxon>
    </lineage>
</organism>
<dbReference type="OMA" id="TRIQICC"/>
<dbReference type="Gene3D" id="4.10.280.10">
    <property type="entry name" value="Helix-loop-helix DNA-binding domain"/>
    <property type="match status" value="1"/>
</dbReference>
<gene>
    <name evidence="6" type="ORF">Ccrd_018953</name>
</gene>
<keyword evidence="4" id="KW-0539">Nucleus</keyword>
<dbReference type="PANTHER" id="PTHR31945:SF157">
    <property type="entry name" value="MYC-TYPE, BASIC HELIX-LOOP-HELIX (BHLH) DOMAIN-CONTAINING PROTEIN-RELATED"/>
    <property type="match status" value="1"/>
</dbReference>
<sequence>MPLNPYPICLMMQHPSSQPQGLLEDLLTPIKQSLTTFPNVDPGLFWDTSYNEEDDSLLASSSSSFLQLISSSIEPSFQCSSYTGETVDFPAVLPNLDSFTPGNVSNSSSYGQQVCEYEYEYEHEYENDAKVRSMVSVQEGYPTMVTQEDVDGDDKIHEEQQRVVSDNQIPVVFRSGEKKRSKKVEGQPSKNLMAERRRRKRLNDRLSMLRSIVPRISKMDRTSILGDTIEYMKDLLEKIHNFQDHDMGSDLNSLNLMGSFKDSKTNEVQARNPPKFEVERRNNDTRIQICCSSKPGLLVSTLNTLEALGLDIQQCVISSFSDFSLQASCSEAQENRAITSSEDIKQILFRNAGYGGRCL</sequence>
<dbReference type="Proteomes" id="UP000243975">
    <property type="component" value="Unassembled WGS sequence"/>
</dbReference>
<protein>
    <submittedName>
        <fullName evidence="6">Myc-type, basic helix-loop-helix (BHLH) domain-containing protein</fullName>
    </submittedName>
</protein>
<dbReference type="Gramene" id="KVI02759">
    <property type="protein sequence ID" value="KVI02759"/>
    <property type="gene ID" value="Ccrd_018953"/>
</dbReference>
<proteinExistence type="predicted"/>
<dbReference type="EMBL" id="LEKV01002639">
    <property type="protein sequence ID" value="KVI02759.1"/>
    <property type="molecule type" value="Genomic_DNA"/>
</dbReference>
<comment type="subcellular location">
    <subcellularLocation>
        <location evidence="1">Nucleus</location>
    </subcellularLocation>
</comment>
<evidence type="ECO:0000256" key="4">
    <source>
        <dbReference type="ARBA" id="ARBA00023242"/>
    </source>
</evidence>
<dbReference type="InterPro" id="IPR051358">
    <property type="entry name" value="TF_AMS/ICE1/BHLH6-like"/>
</dbReference>
<dbReference type="AlphaFoldDB" id="A0A103Y580"/>